<feature type="compositionally biased region" description="Low complexity" evidence="16">
    <location>
        <begin position="882"/>
        <end position="901"/>
    </location>
</feature>
<evidence type="ECO:0000256" key="9">
    <source>
        <dbReference type="ARBA" id="ARBA00022969"/>
    </source>
</evidence>
<feature type="compositionally biased region" description="Polar residues" evidence="16">
    <location>
        <begin position="258"/>
        <end position="294"/>
    </location>
</feature>
<evidence type="ECO:0000256" key="4">
    <source>
        <dbReference type="ARBA" id="ARBA00022598"/>
    </source>
</evidence>
<dbReference type="Gene3D" id="1.25.40.20">
    <property type="entry name" value="Ankyrin repeat-containing domain"/>
    <property type="match status" value="1"/>
</dbReference>
<feature type="compositionally biased region" description="Polar residues" evidence="16">
    <location>
        <begin position="788"/>
        <end position="808"/>
    </location>
</feature>
<keyword evidence="10 14" id="KW-0040">ANK repeat</keyword>
<organism evidence="18 19">
    <name type="scientific">Drechslerella dactyloides</name>
    <name type="common">Nematode-trapping fungus</name>
    <name type="synonym">Arthrobotrys dactyloides</name>
    <dbReference type="NCBI Taxonomy" id="74499"/>
    <lineage>
        <taxon>Eukaryota</taxon>
        <taxon>Fungi</taxon>
        <taxon>Dikarya</taxon>
        <taxon>Ascomycota</taxon>
        <taxon>Pezizomycotina</taxon>
        <taxon>Orbiliomycetes</taxon>
        <taxon>Orbiliales</taxon>
        <taxon>Orbiliaceae</taxon>
        <taxon>Drechslerella</taxon>
    </lineage>
</organism>
<feature type="region of interest" description="Disordered" evidence="16">
    <location>
        <begin position="1729"/>
        <end position="1754"/>
    </location>
</feature>
<dbReference type="InterPro" id="IPR003163">
    <property type="entry name" value="Tscrpt_reg_HTH_APSES-type"/>
</dbReference>
<dbReference type="GO" id="GO:0017109">
    <property type="term" value="C:glutamate-cysteine ligase complex"/>
    <property type="evidence" value="ECO:0007669"/>
    <property type="project" value="TreeGrafter"/>
</dbReference>
<evidence type="ECO:0000256" key="2">
    <source>
        <dbReference type="ARBA" id="ARBA00008100"/>
    </source>
</evidence>
<feature type="compositionally biased region" description="Basic and acidic residues" evidence="16">
    <location>
        <begin position="501"/>
        <end position="514"/>
    </location>
</feature>
<dbReference type="Proteomes" id="UP001221413">
    <property type="component" value="Unassembled WGS sequence"/>
</dbReference>
<dbReference type="Gene3D" id="1.10.8.960">
    <property type="match status" value="1"/>
</dbReference>
<dbReference type="GO" id="GO:0000444">
    <property type="term" value="C:MIS12/MIND type complex"/>
    <property type="evidence" value="ECO:0007669"/>
    <property type="project" value="InterPro"/>
</dbReference>
<dbReference type="GO" id="GO:0007059">
    <property type="term" value="P:chromosome segregation"/>
    <property type="evidence" value="ECO:0007669"/>
    <property type="project" value="InterPro"/>
</dbReference>
<comment type="pathway">
    <text evidence="1">Sulfur metabolism; glutathione biosynthesis; glutathione from L-cysteine and L-glutamate: step 1/2.</text>
</comment>
<evidence type="ECO:0000256" key="5">
    <source>
        <dbReference type="ARBA" id="ARBA00022684"/>
    </source>
</evidence>
<dbReference type="GO" id="GO:0048315">
    <property type="term" value="P:conidium formation"/>
    <property type="evidence" value="ECO:0007669"/>
    <property type="project" value="UniProtKB-KW"/>
</dbReference>
<dbReference type="Pfam" id="PF03074">
    <property type="entry name" value="GCS"/>
    <property type="match status" value="2"/>
</dbReference>
<evidence type="ECO:0000313" key="18">
    <source>
        <dbReference type="EMBL" id="KAJ6257969.1"/>
    </source>
</evidence>
<feature type="compositionally biased region" description="Pro residues" evidence="16">
    <location>
        <begin position="872"/>
        <end position="881"/>
    </location>
</feature>
<keyword evidence="7" id="KW-0547">Nucleotide-binding</keyword>
<dbReference type="InterPro" id="IPR002110">
    <property type="entry name" value="Ankyrin_rpt"/>
</dbReference>
<dbReference type="PROSITE" id="PS50088">
    <property type="entry name" value="ANK_REPEAT"/>
    <property type="match status" value="1"/>
</dbReference>
<evidence type="ECO:0000256" key="15">
    <source>
        <dbReference type="SAM" id="Coils"/>
    </source>
</evidence>
<evidence type="ECO:0000256" key="8">
    <source>
        <dbReference type="ARBA" id="ARBA00022840"/>
    </source>
</evidence>
<comment type="caution">
    <text evidence="18">The sequence shown here is derived from an EMBL/GenBank/DDBJ whole genome shotgun (WGS) entry which is preliminary data.</text>
</comment>
<dbReference type="Pfam" id="PF08202">
    <property type="entry name" value="MIS13"/>
    <property type="match status" value="1"/>
</dbReference>
<feature type="domain" description="HTH APSES-type" evidence="17">
    <location>
        <begin position="1883"/>
        <end position="1991"/>
    </location>
</feature>
<dbReference type="GO" id="GO:0004357">
    <property type="term" value="F:glutamate-cysteine ligase activity"/>
    <property type="evidence" value="ECO:0007669"/>
    <property type="project" value="UniProtKB-EC"/>
</dbReference>
<evidence type="ECO:0000256" key="3">
    <source>
        <dbReference type="ARBA" id="ARBA00012220"/>
    </source>
</evidence>
<feature type="compositionally biased region" description="Low complexity" evidence="16">
    <location>
        <begin position="1737"/>
        <end position="1751"/>
    </location>
</feature>
<dbReference type="PROSITE" id="PS50297">
    <property type="entry name" value="ANK_REP_REGION"/>
    <property type="match status" value="1"/>
</dbReference>
<dbReference type="Gene3D" id="3.10.260.10">
    <property type="entry name" value="Transcription regulator HTH, APSES-type DNA-binding domain"/>
    <property type="match status" value="1"/>
</dbReference>
<dbReference type="SMART" id="SM01252">
    <property type="entry name" value="KilA-N"/>
    <property type="match status" value="1"/>
</dbReference>
<dbReference type="GO" id="GO:0006750">
    <property type="term" value="P:glutathione biosynthetic process"/>
    <property type="evidence" value="ECO:0007669"/>
    <property type="project" value="UniProtKB-KW"/>
</dbReference>
<proteinExistence type="inferred from homology"/>
<dbReference type="InterPro" id="IPR004308">
    <property type="entry name" value="GCS"/>
</dbReference>
<accession>A0AAD6ISR9</accession>
<keyword evidence="4" id="KW-0436">Ligase</keyword>
<dbReference type="PANTHER" id="PTHR11164:SF0">
    <property type="entry name" value="GLUTAMATE--CYSTEINE LIGASE CATALYTIC SUBUNIT"/>
    <property type="match status" value="1"/>
</dbReference>
<dbReference type="EMBL" id="JAQGDS010000010">
    <property type="protein sequence ID" value="KAJ6257969.1"/>
    <property type="molecule type" value="Genomic_DNA"/>
</dbReference>
<dbReference type="EC" id="6.3.2.2" evidence="3"/>
<dbReference type="GO" id="GO:0003677">
    <property type="term" value="F:DNA binding"/>
    <property type="evidence" value="ECO:0007669"/>
    <property type="project" value="InterPro"/>
</dbReference>
<evidence type="ECO:0000259" key="17">
    <source>
        <dbReference type="PROSITE" id="PS51299"/>
    </source>
</evidence>
<evidence type="ECO:0000256" key="12">
    <source>
        <dbReference type="ARBA" id="ARBA00030585"/>
    </source>
</evidence>
<dbReference type="SUPFAM" id="SSF55931">
    <property type="entry name" value="Glutamine synthetase/guanido kinase"/>
    <property type="match status" value="1"/>
</dbReference>
<protein>
    <recommendedName>
        <fullName evidence="3">glutamate--cysteine ligase</fullName>
        <ecNumber evidence="3">6.3.2.2</ecNumber>
    </recommendedName>
    <alternativeName>
        <fullName evidence="13">Gamma-ECS</fullName>
    </alternativeName>
    <alternativeName>
        <fullName evidence="12">Gamma-glutamylcysteine synthetase</fullName>
    </alternativeName>
</protein>
<dbReference type="Pfam" id="PF13637">
    <property type="entry name" value="Ank_4"/>
    <property type="match status" value="1"/>
</dbReference>
<dbReference type="InterPro" id="IPR013218">
    <property type="entry name" value="Dsn1/Mis13"/>
</dbReference>
<dbReference type="GO" id="GO:0051301">
    <property type="term" value="P:cell division"/>
    <property type="evidence" value="ECO:0007669"/>
    <property type="project" value="InterPro"/>
</dbReference>
<feature type="region of interest" description="Disordered" evidence="16">
    <location>
        <begin position="1981"/>
        <end position="2080"/>
    </location>
</feature>
<sequence length="2577" mass="286373">MSLSSRRPSPSRRPTAPASNDIIDVPLVRHLIAIASPGPTTARAAVYPFTISNPARPIQSSPDPAPIPYACRAHRNHHQTEIPTLLFVPTAHPHARSIGIDVGSDSIHSLPCDGYTCDYMTEFATYPAPLTFMPMPAITMASHRPKRKSGTKTNLEDAAESTRGEDLPPLKKTRRASPDRPVDPAPAKTRMRTTRSTHNGLSNRASQQDAELTIGIGSAVVENDDSGGGDNIFSKGPSRAKRAKQSQKEKKQEAIVPQAQQQLDEPLEPQTTGLRSTSRQAARSPTRTRQSARTTEPAPRAKGVENERPIPTHANGKHATAGRKPKAQNFETPERKPSRVRRSPRLNAAAAPVEARVETAVESEKPLTVPLAAIEDTPLVRRRNKEMREANGHRRSSLGLRGRRASSLTNGHIAAPHPDVQPQDFFKHLDAQMIEIQRMQQLLAWCSKCALSEKRARGRDAQSNARAAARVIEEDILADLTEKKLNVNWWESSEGTENAEEVPKKPHPKNEDHKRKIAALEQQLEQLNKEKQAWIDISEMTPARLPKSQREGTVRPASLDASLLRPQEVSVIPGFEESDKVIDTIERVMSEGRESIEFRVDQFSHGMHRAQQYSRYSRFDRAAHDDHHYSPHRQTQGNAAVITPTSPTAKYASPLSSSSALPKPQNITTDYISPPESRRTSEKDDDTRGPAAPRPVSLPSLNQMIDALPASYAPSTIVSTGSTAPPGPPPLACGLPASLASRQFPPRSLHETDPPSRSLGPIGSQHSSPTSNLPPPSNSASHEKPGSHSRNATPQQGHSNPLSYSNSREVSEAHGAYNSVVKGSPRSQSGPSEHPFPRPPPPTYYAHGYEQNHHSSYEHQPYAQVSPHMSAFPPPPPPPPQSHSSSGSIYQSGSISGGASQPFPAQAAALYAYQQRGGPYGNDPASHPDTPFSPKGKSVGGKTSFQDTYGSAINRALDISELRRELDLIRDNASHLYHFSTQYTPQGGQVGGFQALKYSGQIEPSIQALDDALNITHRIVEALEYWRNKVVNDQSRKHEQQINPVKPLPKRSIADVDEDVGYPDDLRGGLHSDPKKQRKGVSRFSFCFATTRTTRCANFTTMLLTFLCRRPLLPGAAIAVIALKRLSGAEVRMVPGLFATPVVYQLLNIWKKAKSKERDILLWGDERHLIDGRVLSPPQWHDAAFRSLCATHTPQPPSESLSRSIPPVVVPSNTFGLTLLAWQFQIEYLVVAYDEHSQDARLSLRQAEILKDLAHDEELQKAGGCVPSLQKVTPRAGQHVPTFHAEYGRFMLEATPGAPYGGTLRDLLTVEPDMKRRRVIAKQHMAENETPVTMTSFPRLGVPGVFTQPYYPPHGPIARSIFVPDEIINQHIRFPTLTANIRSRRGSKVCINMPVFYDERTPKPFNDPTVAHDLFDYPEDADVRNGAAKEGHVYMDAMGFGMGSCCLQITFQAKNISEARTLYDQLCPLGPIMLALSAASPVFKGYLTDIDCRWNVISAAVDDRTEEERGLKPLHENRYVIPKSRYDSVSTYIAQDPGFRPEYNDVEIQQNLPLKQQLLDGGMDELLAKHFAHLFIRDPLVVFSESVKNFDINMNDNFENIQSTNWQHMRFKPPPSAEDAIGWRVEFRSMEVQLTDFENAAFSIFIVLLTRTILSYGLNFYIPISKVRVAMLCYEKELADRHKDGLDISMIHSLDDPVTENMETAHRRDAVLSDKFYFRKQVFPHRYANRNGKETASTSSGHSTPGTPKTGDLPPVEDEYCLMTINEIMNGQSGPDGFPGLISLIESYLNAVNVDVETRCELARYLDLIRKRSNGTWETAATWTRNFIRNHPKYEKDSRVNSEINYDLVKAAEKLGGLPTDSFLVYVPVESDSERREMPDPIIYKATYSGVPVYEFLCKSIACMRRRSDGWLNATQILKVAGFDKPQRTRILEREVQRGVHEKVQGGYGKYQGTWVPLERGREIAVQYKVEELLDPIVNFRPTTESPPLAPKHVTAASAKPRAPRGAGPKASANVKKVTKPIKIAPALPSEENPEQPPTDDELADGDLSEIDGLESSLVDPHDHGHLSGDDGAGQFLLEGTRKRKRGTVMESPIEISRRRRVAYSDELLDYFMTNENGIPPFLENPPMDFEVNEIIDDEGHTAFHWAAAMGDLAVVELLLKAGADFNMTNKRGETPLMRAVLFTNNYDRKAFPRLVTILRSTIGCVDSFESTVFHHIAATTCSRNKLLAAKYYCNVILLKLSETEAQGEIGMLLDRRDLEGNTALTIAAKNSARKLVQMMLAYHGSPDILNNDGHTADEYIVLYERDRRSMAHNNRQLASSSPVQAHDGYINPAQLPSSFRLGPTTAQGNATVAAVKYALSHSASVPQPHVSEAAMHATQKFIPLMAEKLEDLASAYDVELREKEEDLLQARELLASVNSDLESTRAQYDALLATVGSENQFDGDLKQARENFRIQSENLRKSIERNQYFELARLIQEEEAKAVPRTKPTSAAGLEKEQREQFENAKQLVKAQYGRNQLVEKIIELYALAGIGTRMNDYRKLISLALKVPMDEVDGLIPDILRNLQTEDSPPGMVED</sequence>
<feature type="region of interest" description="Disordered" evidence="16">
    <location>
        <begin position="915"/>
        <end position="944"/>
    </location>
</feature>
<keyword evidence="6" id="KW-0677">Repeat</keyword>
<feature type="region of interest" description="Disordered" evidence="16">
    <location>
        <begin position="645"/>
        <end position="700"/>
    </location>
</feature>
<dbReference type="SMART" id="SM00248">
    <property type="entry name" value="ANK"/>
    <property type="match status" value="2"/>
</dbReference>
<feature type="compositionally biased region" description="Polar residues" evidence="16">
    <location>
        <begin position="196"/>
        <end position="210"/>
    </location>
</feature>
<feature type="compositionally biased region" description="Acidic residues" evidence="16">
    <location>
        <begin position="2032"/>
        <end position="2053"/>
    </location>
</feature>
<name>A0AAD6ISR9_DREDA</name>
<feature type="compositionally biased region" description="Low complexity" evidence="16">
    <location>
        <begin position="652"/>
        <end position="662"/>
    </location>
</feature>
<dbReference type="FunFam" id="3.30.590.50:FF:000002">
    <property type="entry name" value="Glutamate--cysteine ligase catalytic subunit"/>
    <property type="match status" value="1"/>
</dbReference>
<dbReference type="Pfam" id="PF04383">
    <property type="entry name" value="KilA-N"/>
    <property type="match status" value="1"/>
</dbReference>
<feature type="compositionally biased region" description="Basic and acidic residues" evidence="16">
    <location>
        <begin position="160"/>
        <end position="169"/>
    </location>
</feature>
<feature type="repeat" description="ANK" evidence="14">
    <location>
        <begin position="2139"/>
        <end position="2171"/>
    </location>
</feature>
<feature type="region of interest" description="Disordered" evidence="16">
    <location>
        <begin position="492"/>
        <end position="514"/>
    </location>
</feature>
<feature type="coiled-coil region" evidence="15">
    <location>
        <begin position="2387"/>
        <end position="2421"/>
    </location>
</feature>
<dbReference type="PROSITE" id="PS51299">
    <property type="entry name" value="HTH_APSES"/>
    <property type="match status" value="1"/>
</dbReference>
<keyword evidence="8" id="KW-0067">ATP-binding</keyword>
<keyword evidence="19" id="KW-1185">Reference proteome</keyword>
<reference evidence="18" key="1">
    <citation type="submission" date="2023-01" db="EMBL/GenBank/DDBJ databases">
        <title>The chitinases involved in constricting ring structure development in the nematode-trapping fungus Drechslerella dactyloides.</title>
        <authorList>
            <person name="Wang R."/>
            <person name="Zhang L."/>
            <person name="Tang P."/>
            <person name="Li S."/>
            <person name="Liang L."/>
        </authorList>
    </citation>
    <scope>NUCLEOTIDE SEQUENCE</scope>
    <source>
        <strain evidence="18">YMF1.00031</strain>
    </source>
</reference>
<dbReference type="InterPro" id="IPR036770">
    <property type="entry name" value="Ankyrin_rpt-contain_sf"/>
</dbReference>
<evidence type="ECO:0000256" key="11">
    <source>
        <dbReference type="ARBA" id="ARBA00023321"/>
    </source>
</evidence>
<dbReference type="SUPFAM" id="SSF48403">
    <property type="entry name" value="Ankyrin repeat"/>
    <property type="match status" value="1"/>
</dbReference>
<gene>
    <name evidence="18" type="ORF">Dda_7759</name>
</gene>
<dbReference type="GO" id="GO:0005524">
    <property type="term" value="F:ATP binding"/>
    <property type="evidence" value="ECO:0007669"/>
    <property type="project" value="UniProtKB-KW"/>
</dbReference>
<evidence type="ECO:0000256" key="13">
    <source>
        <dbReference type="ARBA" id="ARBA00032122"/>
    </source>
</evidence>
<feature type="region of interest" description="Disordered" evidence="16">
    <location>
        <begin position="719"/>
        <end position="738"/>
    </location>
</feature>
<feature type="region of interest" description="Disordered" evidence="16">
    <location>
        <begin position="866"/>
        <end position="901"/>
    </location>
</feature>
<evidence type="ECO:0000256" key="6">
    <source>
        <dbReference type="ARBA" id="ARBA00022737"/>
    </source>
</evidence>
<dbReference type="SUPFAM" id="SSF54616">
    <property type="entry name" value="DNA-binding domain of Mlu1-box binding protein MBP1"/>
    <property type="match status" value="1"/>
</dbReference>
<keyword evidence="11" id="KW-0183">Conidiation</keyword>
<evidence type="ECO:0000256" key="1">
    <source>
        <dbReference type="ARBA" id="ARBA00005006"/>
    </source>
</evidence>
<dbReference type="Gene3D" id="3.30.590.50">
    <property type="match status" value="2"/>
</dbReference>
<feature type="region of interest" description="Disordered" evidence="16">
    <location>
        <begin position="744"/>
        <end position="849"/>
    </location>
</feature>
<dbReference type="InterPro" id="IPR036887">
    <property type="entry name" value="HTH_APSES_sf"/>
</dbReference>
<keyword evidence="5" id="KW-0317">Glutathione biosynthesis</keyword>
<feature type="compositionally biased region" description="Basic and acidic residues" evidence="16">
    <location>
        <begin position="676"/>
        <end position="688"/>
    </location>
</feature>
<evidence type="ECO:0000256" key="16">
    <source>
        <dbReference type="SAM" id="MobiDB-lite"/>
    </source>
</evidence>
<keyword evidence="15" id="KW-0175">Coiled coil</keyword>
<evidence type="ECO:0000256" key="10">
    <source>
        <dbReference type="ARBA" id="ARBA00023043"/>
    </source>
</evidence>
<dbReference type="FunFam" id="3.10.260.10:FF:000001">
    <property type="entry name" value="APSES transcription factor (MbpA)"/>
    <property type="match status" value="1"/>
</dbReference>
<feature type="compositionally biased region" description="Basic and acidic residues" evidence="16">
    <location>
        <begin position="2060"/>
        <end position="2069"/>
    </location>
</feature>
<dbReference type="GO" id="GO:0030435">
    <property type="term" value="P:sporulation resulting in formation of a cellular spore"/>
    <property type="evidence" value="ECO:0007669"/>
    <property type="project" value="UniProtKB-KW"/>
</dbReference>
<dbReference type="GO" id="GO:0001228">
    <property type="term" value="F:DNA-binding transcription activator activity, RNA polymerase II-specific"/>
    <property type="evidence" value="ECO:0007669"/>
    <property type="project" value="UniProtKB-ARBA"/>
</dbReference>
<dbReference type="InterPro" id="IPR018004">
    <property type="entry name" value="KilA/APSES_HTH"/>
</dbReference>
<keyword evidence="9" id="KW-0749">Sporulation</keyword>
<evidence type="ECO:0000313" key="19">
    <source>
        <dbReference type="Proteomes" id="UP001221413"/>
    </source>
</evidence>
<comment type="similarity">
    <text evidence="2">Belongs to the glutamate--cysteine ligase type 3 family.</text>
</comment>
<feature type="region of interest" description="Disordered" evidence="16">
    <location>
        <begin position="142"/>
        <end position="351"/>
    </location>
</feature>
<evidence type="ECO:0000256" key="7">
    <source>
        <dbReference type="ARBA" id="ARBA00022741"/>
    </source>
</evidence>
<evidence type="ECO:0000256" key="14">
    <source>
        <dbReference type="PROSITE-ProRule" id="PRU00023"/>
    </source>
</evidence>
<dbReference type="PANTHER" id="PTHR11164">
    <property type="entry name" value="GLUTAMATE CYSTEINE LIGASE"/>
    <property type="match status" value="1"/>
</dbReference>
<dbReference type="InterPro" id="IPR014746">
    <property type="entry name" value="Gln_synth/guanido_kin_cat_dom"/>
</dbReference>